<keyword evidence="2" id="KW-0539">Nucleus</keyword>
<dbReference type="Proteomes" id="UP001176517">
    <property type="component" value="Unassembled WGS sequence"/>
</dbReference>
<feature type="compositionally biased region" description="Acidic residues" evidence="3">
    <location>
        <begin position="694"/>
        <end position="705"/>
    </location>
</feature>
<organism evidence="5 6">
    <name type="scientific">Tilletia horrida</name>
    <dbReference type="NCBI Taxonomy" id="155126"/>
    <lineage>
        <taxon>Eukaryota</taxon>
        <taxon>Fungi</taxon>
        <taxon>Dikarya</taxon>
        <taxon>Basidiomycota</taxon>
        <taxon>Ustilaginomycotina</taxon>
        <taxon>Exobasidiomycetes</taxon>
        <taxon>Tilletiales</taxon>
        <taxon>Tilletiaceae</taxon>
        <taxon>Tilletia</taxon>
    </lineage>
</organism>
<gene>
    <name evidence="5" type="ORF">OC846_002202</name>
</gene>
<feature type="compositionally biased region" description="Basic residues" evidence="3">
    <location>
        <begin position="1068"/>
        <end position="1079"/>
    </location>
</feature>
<feature type="compositionally biased region" description="Polar residues" evidence="3">
    <location>
        <begin position="845"/>
        <end position="858"/>
    </location>
</feature>
<feature type="domain" description="ELYS-like" evidence="4">
    <location>
        <begin position="33"/>
        <end position="282"/>
    </location>
</feature>
<feature type="compositionally biased region" description="Low complexity" evidence="3">
    <location>
        <begin position="887"/>
        <end position="899"/>
    </location>
</feature>
<evidence type="ECO:0000313" key="6">
    <source>
        <dbReference type="Proteomes" id="UP001176517"/>
    </source>
</evidence>
<feature type="compositionally biased region" description="Polar residues" evidence="3">
    <location>
        <begin position="462"/>
        <end position="475"/>
    </location>
</feature>
<feature type="region of interest" description="Disordered" evidence="3">
    <location>
        <begin position="491"/>
        <end position="513"/>
    </location>
</feature>
<feature type="region of interest" description="Disordered" evidence="3">
    <location>
        <begin position="433"/>
        <end position="478"/>
    </location>
</feature>
<evidence type="ECO:0000256" key="3">
    <source>
        <dbReference type="SAM" id="MobiDB-lite"/>
    </source>
</evidence>
<evidence type="ECO:0000313" key="5">
    <source>
        <dbReference type="EMBL" id="KAK0554191.1"/>
    </source>
</evidence>
<feature type="region of interest" description="Disordered" evidence="3">
    <location>
        <begin position="534"/>
        <end position="555"/>
    </location>
</feature>
<feature type="compositionally biased region" description="Low complexity" evidence="3">
    <location>
        <begin position="821"/>
        <end position="844"/>
    </location>
</feature>
<dbReference type="GO" id="GO:0005634">
    <property type="term" value="C:nucleus"/>
    <property type="evidence" value="ECO:0007669"/>
    <property type="project" value="UniProtKB-SubCell"/>
</dbReference>
<feature type="compositionally biased region" description="Low complexity" evidence="3">
    <location>
        <begin position="933"/>
        <end position="966"/>
    </location>
</feature>
<evidence type="ECO:0000256" key="2">
    <source>
        <dbReference type="ARBA" id="ARBA00023242"/>
    </source>
</evidence>
<dbReference type="AlphaFoldDB" id="A0AAN6JSV9"/>
<accession>A0AAN6JSV9</accession>
<feature type="compositionally biased region" description="Acidic residues" evidence="3">
    <location>
        <begin position="901"/>
        <end position="917"/>
    </location>
</feature>
<feature type="compositionally biased region" description="Acidic residues" evidence="3">
    <location>
        <begin position="999"/>
        <end position="1009"/>
    </location>
</feature>
<dbReference type="EMBL" id="JAPDMZ010000040">
    <property type="protein sequence ID" value="KAK0554191.1"/>
    <property type="molecule type" value="Genomic_DNA"/>
</dbReference>
<evidence type="ECO:0000259" key="4">
    <source>
        <dbReference type="Pfam" id="PF13934"/>
    </source>
</evidence>
<reference evidence="5" key="1">
    <citation type="journal article" date="2023" name="PhytoFront">
        <title>Draft Genome Resources of Seven Strains of Tilletia horrida, Causal Agent of Kernel Smut of Rice.</title>
        <authorList>
            <person name="Khanal S."/>
            <person name="Antony Babu S."/>
            <person name="Zhou X.G."/>
        </authorList>
    </citation>
    <scope>NUCLEOTIDE SEQUENCE</scope>
    <source>
        <strain evidence="5">TX6</strain>
    </source>
</reference>
<comment type="subcellular location">
    <subcellularLocation>
        <location evidence="1">Nucleus</location>
    </subcellularLocation>
</comment>
<dbReference type="InterPro" id="IPR025151">
    <property type="entry name" value="ELYS_dom"/>
</dbReference>
<feature type="compositionally biased region" description="Low complexity" evidence="3">
    <location>
        <begin position="491"/>
        <end position="512"/>
    </location>
</feature>
<comment type="caution">
    <text evidence="5">The sequence shown here is derived from an EMBL/GenBank/DDBJ whole genome shotgun (WGS) entry which is preliminary data.</text>
</comment>
<protein>
    <recommendedName>
        <fullName evidence="4">ELYS-like domain-containing protein</fullName>
    </recommendedName>
</protein>
<sequence length="1079" mass="112913">MEAEEEGFVHLQADNFLYSDAQIQAFLKVQQPFVCLSSLLPGGAVASYPPLNAQDRLRLLYQTPSPLTQAQLTYYLLRDRALDLALAPPPVEPHPHAVLWAARNPLKLSPSQIQLTDALWLIDHAHLDSGIDTLLSLPFSFTLDQDILTHLFFRLEAEAELERTHIASWHPSIRNHAGIRPPAARRLVQFATHFQSAGIDALFESNPDAVRAFLVSLCRISSLANARDWLHQRYAHRPSDLYNDLLIALVESIAAPNPLRRQLFELVSLPFSASDLHILQSHATSVPPSSTDTLSSTSNRKIRAIIAETLFVRYIHRGQYAEALALDAQLQLLSQSFDPTLFEFPKATRAATADGDDIQMAGTEADAEAAEFEARRKRRADLLRAARDVMPDVQRALLDVKRVQSALDAVNPGSSGLNSGTGTGIEGSWQDVSQEEAGVAAEEPGQPEVEAPVRRRPAPASSAFSGRKASTSSTRPLVPLTSSAALRARPAANAGGNSGTSSASTGTPSTSTILHASDPQAALISALVSSNVDEISSGAPANPSRASAGDVSVSGQANRSFGSFSNIGARPSPTGSRPIAAATSAFAGGAPSPQSFGSPRHRLTSRAASATPFLDVPSSGADQSANLSQNGLHLAYMFRQPERRYVATVDIAPPSSSTKSTLLHGSTERWAADQNMLLAGGEGDESLAKIPFPGEEEDDDEDGDGFADNTFKKAPVRNGRGVDSAARTEKEVDVDEDGDMSVQMPGAWDPVAAAAASTRGSKSGGTRAAISRKTTKSQGGSNKRGAISSGEEGGASGHGMDDDEVVTSQSRSARTKRSRRTPTASSSTTTPAAVAPAKDVPGPASSTPAAKRTSNVLASSGTNGRRSRGGPTGVKAPSGLRRMTRASSVLSTSSVSSSVNADEEGMEVDGGEEEDALPDMVEVEGNAPPTVLARTTTTASKTGSTSRRSRASASSATAAAPSASRSSSRRSSRLASQEPSDAADPVTSGGGGGLSANDILEEEETEGEATADSASVSEAGETETETEGDEEEGETKGKAKRGKAKAGSGANKKKETSAAAAGGSAKPRTTRTGRTSKRA</sequence>
<name>A0AAN6JSV9_9BASI</name>
<keyword evidence="6" id="KW-1185">Reference proteome</keyword>
<dbReference type="Pfam" id="PF13934">
    <property type="entry name" value="ELYS"/>
    <property type="match status" value="1"/>
</dbReference>
<proteinExistence type="predicted"/>
<feature type="compositionally biased region" description="Acidic residues" evidence="3">
    <location>
        <begin position="1020"/>
        <end position="1033"/>
    </location>
</feature>
<feature type="region of interest" description="Disordered" evidence="3">
    <location>
        <begin position="684"/>
        <end position="1079"/>
    </location>
</feature>
<evidence type="ECO:0000256" key="1">
    <source>
        <dbReference type="ARBA" id="ARBA00004123"/>
    </source>
</evidence>